<keyword evidence="2" id="KW-1185">Reference proteome</keyword>
<sequence length="137" mass="15484">MDTMTKSRFFRLWLVLGSVFMILLIIVYWDNMGTAHFYLHASLSRPHILERFPSAKPGDEKYFTASIEEMLEKLLSAHAKQNSLLGKKAEQPSPPASSRPVLSNMEESVRGYDWSMPAVIEVLLPQRAASSLCGKLK</sequence>
<evidence type="ECO:0000313" key="2">
    <source>
        <dbReference type="Proteomes" id="UP000248484"/>
    </source>
</evidence>
<evidence type="ECO:0000256" key="1">
    <source>
        <dbReference type="SAM" id="Phobius"/>
    </source>
</evidence>
<proteinExistence type="predicted"/>
<dbReference type="GeneID" id="129392717"/>
<gene>
    <name evidence="3" type="primary">LOC129392717</name>
</gene>
<dbReference type="AlphaFoldDB" id="A0A9W2X2R8"/>
<evidence type="ECO:0000313" key="3">
    <source>
        <dbReference type="RefSeq" id="XP_054945737.1"/>
    </source>
</evidence>
<name>A0A9W2X2R8_PHYMC</name>
<keyword evidence="1" id="KW-0472">Membrane</keyword>
<reference evidence="3" key="1">
    <citation type="submission" date="2025-08" db="UniProtKB">
        <authorList>
            <consortium name="RefSeq"/>
        </authorList>
    </citation>
    <scope>IDENTIFICATION</scope>
    <source>
        <tissue evidence="3">Muscle</tissue>
    </source>
</reference>
<keyword evidence="1" id="KW-0812">Transmembrane</keyword>
<organism evidence="2 3">
    <name type="scientific">Physeter macrocephalus</name>
    <name type="common">Sperm whale</name>
    <name type="synonym">Physeter catodon</name>
    <dbReference type="NCBI Taxonomy" id="9755"/>
    <lineage>
        <taxon>Eukaryota</taxon>
        <taxon>Metazoa</taxon>
        <taxon>Chordata</taxon>
        <taxon>Craniata</taxon>
        <taxon>Vertebrata</taxon>
        <taxon>Euteleostomi</taxon>
        <taxon>Mammalia</taxon>
        <taxon>Eutheria</taxon>
        <taxon>Laurasiatheria</taxon>
        <taxon>Artiodactyla</taxon>
        <taxon>Whippomorpha</taxon>
        <taxon>Cetacea</taxon>
        <taxon>Odontoceti</taxon>
        <taxon>Physeteridae</taxon>
        <taxon>Physeter</taxon>
    </lineage>
</organism>
<keyword evidence="1" id="KW-1133">Transmembrane helix</keyword>
<dbReference type="RefSeq" id="XP_054945737.1">
    <property type="nucleotide sequence ID" value="XM_055089762.1"/>
</dbReference>
<accession>A0A9W2X2R8</accession>
<protein>
    <submittedName>
        <fullName evidence="3">Carbohydrate sulfotransferase 12-like</fullName>
    </submittedName>
</protein>
<feature type="transmembrane region" description="Helical" evidence="1">
    <location>
        <begin position="12"/>
        <end position="29"/>
    </location>
</feature>
<dbReference type="Proteomes" id="UP000248484">
    <property type="component" value="Chromosome 14"/>
</dbReference>
<dbReference type="OrthoDB" id="10565269at2759"/>
<dbReference type="KEGG" id="pcad:129392717"/>